<dbReference type="Proteomes" id="UP000033947">
    <property type="component" value="Unassembled WGS sequence"/>
</dbReference>
<keyword evidence="6" id="KW-0961">Cell wall biogenesis/degradation</keyword>
<evidence type="ECO:0000259" key="11">
    <source>
        <dbReference type="Pfam" id="PF00768"/>
    </source>
</evidence>
<evidence type="ECO:0000256" key="3">
    <source>
        <dbReference type="ARBA" id="ARBA00022801"/>
    </source>
</evidence>
<dbReference type="GO" id="GO:0008360">
    <property type="term" value="P:regulation of cell shape"/>
    <property type="evidence" value="ECO:0007669"/>
    <property type="project" value="UniProtKB-KW"/>
</dbReference>
<evidence type="ECO:0000256" key="2">
    <source>
        <dbReference type="ARBA" id="ARBA00022729"/>
    </source>
</evidence>
<keyword evidence="2" id="KW-0732">Signal</keyword>
<dbReference type="GO" id="GO:0009002">
    <property type="term" value="F:serine-type D-Ala-D-Ala carboxypeptidase activity"/>
    <property type="evidence" value="ECO:0007669"/>
    <property type="project" value="InterPro"/>
</dbReference>
<feature type="domain" description="Peptidase S11 D-alanyl-D-alanine carboxypeptidase A N-terminal" evidence="11">
    <location>
        <begin position="87"/>
        <end position="312"/>
    </location>
</feature>
<dbReference type="SUPFAM" id="SSF56601">
    <property type="entry name" value="beta-lactamase/transpeptidase-like"/>
    <property type="match status" value="1"/>
</dbReference>
<feature type="active site" description="Proton acceptor" evidence="7">
    <location>
        <position position="122"/>
    </location>
</feature>
<evidence type="ECO:0000256" key="4">
    <source>
        <dbReference type="ARBA" id="ARBA00022960"/>
    </source>
</evidence>
<evidence type="ECO:0000256" key="6">
    <source>
        <dbReference type="ARBA" id="ARBA00023316"/>
    </source>
</evidence>
<reference evidence="12 13" key="1">
    <citation type="journal article" date="2015" name="Nature">
        <title>rRNA introns, odd ribosomes, and small enigmatic genomes across a large radiation of phyla.</title>
        <authorList>
            <person name="Brown C.T."/>
            <person name="Hug L.A."/>
            <person name="Thomas B.C."/>
            <person name="Sharon I."/>
            <person name="Castelle C.J."/>
            <person name="Singh A."/>
            <person name="Wilkins M.J."/>
            <person name="Williams K.H."/>
            <person name="Banfield J.F."/>
        </authorList>
    </citation>
    <scope>NUCLEOTIDE SEQUENCE [LARGE SCALE GENOMIC DNA]</scope>
</reference>
<gene>
    <name evidence="12" type="ORF">UU55_C0002G0115</name>
</gene>
<dbReference type="GO" id="GO:0071555">
    <property type="term" value="P:cell wall organization"/>
    <property type="evidence" value="ECO:0007669"/>
    <property type="project" value="UniProtKB-KW"/>
</dbReference>
<keyword evidence="12" id="KW-0645">Protease</keyword>
<name>A0A0G0VRH7_UNCKA</name>
<sequence length="334" mass="36936">MTISIPRRFLVHFIRSITYVLWAADIGTGLRPVVYFLIVIYSAFLIGISSANLGSVLNGVLVSMRYTKPDVISFEKIYPLKFGTQPPPVISAISAGVFERRSGKVLFIQMPDEKLAPASTTKLMTALVALELYSPEEKVIVPYFCTNIDSTKAYLPADEQFLARELIYTMLIGSAGDAACSLATSKVSYSEFVDKMRQKAAVLGMKNTNFVNPIGLDGFNGVHYSTVSDLYLLALASLSNETVQDAVKTQEFTVKSLTSDFTYTVTNTNRFLSEIPGTIGIKTGTTVGAGEVLIYGWQDKKRELVIIVMGSQDRFSDTRNLLNWTLDNYAWKND</sequence>
<evidence type="ECO:0000256" key="5">
    <source>
        <dbReference type="ARBA" id="ARBA00022984"/>
    </source>
</evidence>
<dbReference type="PRINTS" id="PR00725">
    <property type="entry name" value="DADACBPTASE1"/>
</dbReference>
<proteinExistence type="inferred from homology"/>
<organism evidence="12 13">
    <name type="scientific">candidate division WWE3 bacterium GW2011_GWC2_41_23</name>
    <dbReference type="NCBI Taxonomy" id="1619123"/>
    <lineage>
        <taxon>Bacteria</taxon>
        <taxon>Katanobacteria</taxon>
    </lineage>
</organism>
<evidence type="ECO:0000256" key="10">
    <source>
        <dbReference type="SAM" id="Phobius"/>
    </source>
</evidence>
<evidence type="ECO:0000313" key="12">
    <source>
        <dbReference type="EMBL" id="KKS03510.1"/>
    </source>
</evidence>
<dbReference type="AlphaFoldDB" id="A0A0G0VRH7"/>
<protein>
    <submittedName>
        <fullName evidence="12">D-alanyl-D-alanine carboxypeptidase</fullName>
    </submittedName>
</protein>
<dbReference type="InterPro" id="IPR001967">
    <property type="entry name" value="Peptidase_S11_N"/>
</dbReference>
<evidence type="ECO:0000256" key="8">
    <source>
        <dbReference type="PIRSR" id="PIRSR618044-2"/>
    </source>
</evidence>
<evidence type="ECO:0000256" key="9">
    <source>
        <dbReference type="RuleBase" id="RU004016"/>
    </source>
</evidence>
<keyword evidence="3" id="KW-0378">Hydrolase</keyword>
<accession>A0A0G0VRH7</accession>
<dbReference type="GO" id="GO:0009252">
    <property type="term" value="P:peptidoglycan biosynthetic process"/>
    <property type="evidence" value="ECO:0007669"/>
    <property type="project" value="UniProtKB-KW"/>
</dbReference>
<comment type="caution">
    <text evidence="12">The sequence shown here is derived from an EMBL/GenBank/DDBJ whole genome shotgun (WGS) entry which is preliminary data.</text>
</comment>
<dbReference type="InterPro" id="IPR018044">
    <property type="entry name" value="Peptidase_S11"/>
</dbReference>
<dbReference type="Pfam" id="PF00768">
    <property type="entry name" value="Peptidase_S11"/>
    <property type="match status" value="1"/>
</dbReference>
<keyword evidence="10" id="KW-1133">Transmembrane helix</keyword>
<dbReference type="PANTHER" id="PTHR21581:SF6">
    <property type="entry name" value="TRAFFICKING PROTEIN PARTICLE COMPLEX SUBUNIT 12"/>
    <property type="match status" value="1"/>
</dbReference>
<dbReference type="PATRIC" id="fig|1619123.3.peg.236"/>
<feature type="transmembrane region" description="Helical" evidence="10">
    <location>
        <begin position="33"/>
        <end position="57"/>
    </location>
</feature>
<keyword evidence="10" id="KW-0472">Membrane</keyword>
<evidence type="ECO:0000256" key="1">
    <source>
        <dbReference type="ARBA" id="ARBA00007164"/>
    </source>
</evidence>
<feature type="active site" evidence="7">
    <location>
        <position position="174"/>
    </location>
</feature>
<dbReference type="InterPro" id="IPR012338">
    <property type="entry name" value="Beta-lactam/transpept-like"/>
</dbReference>
<keyword evidence="10" id="KW-0812">Transmembrane</keyword>
<dbReference type="PANTHER" id="PTHR21581">
    <property type="entry name" value="D-ALANYL-D-ALANINE CARBOXYPEPTIDASE"/>
    <property type="match status" value="1"/>
</dbReference>
<dbReference type="EMBL" id="LCBB01000002">
    <property type="protein sequence ID" value="KKS03510.1"/>
    <property type="molecule type" value="Genomic_DNA"/>
</dbReference>
<keyword evidence="5" id="KW-0573">Peptidoglycan synthesis</keyword>
<keyword evidence="4" id="KW-0133">Cell shape</keyword>
<evidence type="ECO:0000313" key="13">
    <source>
        <dbReference type="Proteomes" id="UP000033947"/>
    </source>
</evidence>
<dbReference type="GO" id="GO:0006508">
    <property type="term" value="P:proteolysis"/>
    <property type="evidence" value="ECO:0007669"/>
    <property type="project" value="InterPro"/>
</dbReference>
<comment type="similarity">
    <text evidence="1 9">Belongs to the peptidase S11 family.</text>
</comment>
<keyword evidence="12" id="KW-0121">Carboxypeptidase</keyword>
<dbReference type="Gene3D" id="3.40.710.10">
    <property type="entry name" value="DD-peptidase/beta-lactamase superfamily"/>
    <property type="match status" value="1"/>
</dbReference>
<feature type="binding site" evidence="8">
    <location>
        <position position="282"/>
    </location>
    <ligand>
        <name>substrate</name>
    </ligand>
</feature>
<evidence type="ECO:0000256" key="7">
    <source>
        <dbReference type="PIRSR" id="PIRSR618044-1"/>
    </source>
</evidence>
<feature type="active site" description="Acyl-ester intermediate" evidence="7">
    <location>
        <position position="119"/>
    </location>
</feature>